<accession>A0ABD0NBN2</accession>
<dbReference type="EMBL" id="JAMKFB020000023">
    <property type="protein sequence ID" value="KAL0158682.1"/>
    <property type="molecule type" value="Genomic_DNA"/>
</dbReference>
<gene>
    <name evidence="1" type="ORF">M9458_046758</name>
</gene>
<protein>
    <submittedName>
        <fullName evidence="1">Uncharacterized protein</fullName>
    </submittedName>
</protein>
<feature type="non-terminal residue" evidence="1">
    <location>
        <position position="70"/>
    </location>
</feature>
<evidence type="ECO:0000313" key="2">
    <source>
        <dbReference type="Proteomes" id="UP001529510"/>
    </source>
</evidence>
<reference evidence="1 2" key="1">
    <citation type="submission" date="2024-05" db="EMBL/GenBank/DDBJ databases">
        <title>Genome sequencing and assembly of Indian major carp, Cirrhinus mrigala (Hamilton, 1822).</title>
        <authorList>
            <person name="Mohindra V."/>
            <person name="Chowdhury L.M."/>
            <person name="Lal K."/>
            <person name="Jena J.K."/>
        </authorList>
    </citation>
    <scope>NUCLEOTIDE SEQUENCE [LARGE SCALE GENOMIC DNA]</scope>
    <source>
        <strain evidence="1">CM1030</strain>
        <tissue evidence="1">Blood</tissue>
    </source>
</reference>
<feature type="non-terminal residue" evidence="1">
    <location>
        <position position="1"/>
    </location>
</feature>
<keyword evidence="2" id="KW-1185">Reference proteome</keyword>
<comment type="caution">
    <text evidence="1">The sequence shown here is derived from an EMBL/GenBank/DDBJ whole genome shotgun (WGS) entry which is preliminary data.</text>
</comment>
<proteinExistence type="predicted"/>
<name>A0ABD0NBN2_CIRMR</name>
<dbReference type="Proteomes" id="UP001529510">
    <property type="component" value="Unassembled WGS sequence"/>
</dbReference>
<dbReference type="AlphaFoldDB" id="A0ABD0NBN2"/>
<evidence type="ECO:0000313" key="1">
    <source>
        <dbReference type="EMBL" id="KAL0158682.1"/>
    </source>
</evidence>
<organism evidence="1 2">
    <name type="scientific">Cirrhinus mrigala</name>
    <name type="common">Mrigala</name>
    <dbReference type="NCBI Taxonomy" id="683832"/>
    <lineage>
        <taxon>Eukaryota</taxon>
        <taxon>Metazoa</taxon>
        <taxon>Chordata</taxon>
        <taxon>Craniata</taxon>
        <taxon>Vertebrata</taxon>
        <taxon>Euteleostomi</taxon>
        <taxon>Actinopterygii</taxon>
        <taxon>Neopterygii</taxon>
        <taxon>Teleostei</taxon>
        <taxon>Ostariophysi</taxon>
        <taxon>Cypriniformes</taxon>
        <taxon>Cyprinidae</taxon>
        <taxon>Labeoninae</taxon>
        <taxon>Labeonini</taxon>
        <taxon>Cirrhinus</taxon>
    </lineage>
</organism>
<sequence>CVEDATGKLRLSKCKGMASLSAVRKPSVSSIKSQIYLQSMSADVSVNSEPQGCNCEPKSYRLSTFSKNKL</sequence>